<feature type="region of interest" description="Disordered" evidence="1">
    <location>
        <begin position="1"/>
        <end position="23"/>
    </location>
</feature>
<feature type="region of interest" description="Disordered" evidence="1">
    <location>
        <begin position="177"/>
        <end position="256"/>
    </location>
</feature>
<feature type="compositionally biased region" description="Basic and acidic residues" evidence="1">
    <location>
        <begin position="243"/>
        <end position="256"/>
    </location>
</feature>
<keyword evidence="3" id="KW-1185">Reference proteome</keyword>
<dbReference type="EMBL" id="JAWDJX010000014">
    <property type="protein sequence ID" value="KAK3053852.1"/>
    <property type="molecule type" value="Genomic_DNA"/>
</dbReference>
<feature type="region of interest" description="Disordered" evidence="1">
    <location>
        <begin position="75"/>
        <end position="150"/>
    </location>
</feature>
<organism evidence="2 3">
    <name type="scientific">Extremus antarcticus</name>
    <dbReference type="NCBI Taxonomy" id="702011"/>
    <lineage>
        <taxon>Eukaryota</taxon>
        <taxon>Fungi</taxon>
        <taxon>Dikarya</taxon>
        <taxon>Ascomycota</taxon>
        <taxon>Pezizomycotina</taxon>
        <taxon>Dothideomycetes</taxon>
        <taxon>Dothideomycetidae</taxon>
        <taxon>Mycosphaerellales</taxon>
        <taxon>Extremaceae</taxon>
        <taxon>Extremus</taxon>
    </lineage>
</organism>
<accession>A0AAJ0DGZ2</accession>
<feature type="compositionally biased region" description="Basic and acidic residues" evidence="1">
    <location>
        <begin position="220"/>
        <end position="233"/>
    </location>
</feature>
<dbReference type="AlphaFoldDB" id="A0AAJ0DGZ2"/>
<comment type="caution">
    <text evidence="2">The sequence shown here is derived from an EMBL/GenBank/DDBJ whole genome shotgun (WGS) entry which is preliminary data.</text>
</comment>
<evidence type="ECO:0000313" key="2">
    <source>
        <dbReference type="EMBL" id="KAK3053852.1"/>
    </source>
</evidence>
<gene>
    <name evidence="2" type="ORF">LTR09_005132</name>
</gene>
<protein>
    <submittedName>
        <fullName evidence="2">Uncharacterized protein</fullName>
    </submittedName>
</protein>
<sequence length="256" mass="27707">MTQEALKQHGTDTHKSSVTNTFDCPVEGCVPGHEGRKYAKWLGLLDHLKLYHNSGCAYVIQPRRYQPLNSSLVGQISEEPTNDTSGEPSSHRPKRSQLDATDAQGGGTSRTQRSFSSPASDLGKTQAQITHGTATDSSVSRPPQPKQMQISTLCDTVPESSGPQPQPRQMRISTICDTVPESSVSPPQQPPTSYPPYDQLNESGRDPRGGLQQSSVSAPRGDRSSGSEAEPPRKKATGKGKGRAVDHDDKEAPRRR</sequence>
<name>A0AAJ0DGZ2_9PEZI</name>
<feature type="compositionally biased region" description="Polar residues" evidence="1">
    <location>
        <begin position="75"/>
        <end position="88"/>
    </location>
</feature>
<evidence type="ECO:0000313" key="3">
    <source>
        <dbReference type="Proteomes" id="UP001271007"/>
    </source>
</evidence>
<feature type="compositionally biased region" description="Polar residues" evidence="1">
    <location>
        <begin position="109"/>
        <end position="150"/>
    </location>
</feature>
<dbReference type="Proteomes" id="UP001271007">
    <property type="component" value="Unassembled WGS sequence"/>
</dbReference>
<reference evidence="2" key="1">
    <citation type="submission" date="2023-04" db="EMBL/GenBank/DDBJ databases">
        <title>Black Yeasts Isolated from many extreme environments.</title>
        <authorList>
            <person name="Coleine C."/>
            <person name="Stajich J.E."/>
            <person name="Selbmann L."/>
        </authorList>
    </citation>
    <scope>NUCLEOTIDE SEQUENCE</scope>
    <source>
        <strain evidence="2">CCFEE 5312</strain>
    </source>
</reference>
<evidence type="ECO:0000256" key="1">
    <source>
        <dbReference type="SAM" id="MobiDB-lite"/>
    </source>
</evidence>
<feature type="compositionally biased region" description="Basic and acidic residues" evidence="1">
    <location>
        <begin position="1"/>
        <end position="15"/>
    </location>
</feature>
<proteinExistence type="predicted"/>